<evidence type="ECO:0000256" key="1">
    <source>
        <dbReference type="ARBA" id="ARBA00010641"/>
    </source>
</evidence>
<dbReference type="InterPro" id="IPR013249">
    <property type="entry name" value="RNA_pol_sigma70_r4_t2"/>
</dbReference>
<comment type="caution">
    <text evidence="7">The sequence shown here is derived from an EMBL/GenBank/DDBJ whole genome shotgun (WGS) entry which is preliminary data.</text>
</comment>
<dbReference type="InterPro" id="IPR007627">
    <property type="entry name" value="RNA_pol_sigma70_r2"/>
</dbReference>
<protein>
    <submittedName>
        <fullName evidence="7">RNA polymerase sigma-70 factor (ECF subfamily)</fullName>
    </submittedName>
</protein>
<dbReference type="GO" id="GO:0003677">
    <property type="term" value="F:DNA binding"/>
    <property type="evidence" value="ECO:0007669"/>
    <property type="project" value="InterPro"/>
</dbReference>
<sequence length="201" mass="23672">MTFQDYTDEMLLDLMRDSVEEAFTELYLRYWRKLYATSLKRMSSEDDAKDLIQELFVKLWIRRRELPDHMKVAEYLYTALRFRIINYIQADQVRIKYANTRLAEMQPDVFPAEEPYLARQELEALIEGALEGMPERMQEVFLLSYKKGFTPKEIAATLSLSVQTVKNYLTNARIYLKGRIASEDSDLYAHLLMACAYVFAS</sequence>
<dbReference type="InterPro" id="IPR014327">
    <property type="entry name" value="RNA_pol_sigma70_bacteroid"/>
</dbReference>
<feature type="domain" description="RNA polymerase sigma factor 70 region 4 type 2" evidence="6">
    <location>
        <begin position="126"/>
        <end position="173"/>
    </location>
</feature>
<dbReference type="PANTHER" id="PTHR43133">
    <property type="entry name" value="RNA POLYMERASE ECF-TYPE SIGMA FACTO"/>
    <property type="match status" value="1"/>
</dbReference>
<dbReference type="GO" id="GO:0006352">
    <property type="term" value="P:DNA-templated transcription initiation"/>
    <property type="evidence" value="ECO:0007669"/>
    <property type="project" value="InterPro"/>
</dbReference>
<name>A0A2T5YHZ7_9BACT</name>
<evidence type="ECO:0000313" key="8">
    <source>
        <dbReference type="Proteomes" id="UP000244225"/>
    </source>
</evidence>
<dbReference type="Proteomes" id="UP000244225">
    <property type="component" value="Unassembled WGS sequence"/>
</dbReference>
<keyword evidence="4" id="KW-0804">Transcription</keyword>
<evidence type="ECO:0000259" key="5">
    <source>
        <dbReference type="Pfam" id="PF04542"/>
    </source>
</evidence>
<dbReference type="SUPFAM" id="SSF88946">
    <property type="entry name" value="Sigma2 domain of RNA polymerase sigma factors"/>
    <property type="match status" value="1"/>
</dbReference>
<evidence type="ECO:0000256" key="4">
    <source>
        <dbReference type="ARBA" id="ARBA00023163"/>
    </source>
</evidence>
<dbReference type="Pfam" id="PF04542">
    <property type="entry name" value="Sigma70_r2"/>
    <property type="match status" value="1"/>
</dbReference>
<dbReference type="InterPro" id="IPR014284">
    <property type="entry name" value="RNA_pol_sigma-70_dom"/>
</dbReference>
<dbReference type="EMBL" id="QBKI01000005">
    <property type="protein sequence ID" value="PTX18923.1"/>
    <property type="molecule type" value="Genomic_DNA"/>
</dbReference>
<dbReference type="NCBIfam" id="TIGR02937">
    <property type="entry name" value="sigma70-ECF"/>
    <property type="match status" value="1"/>
</dbReference>
<keyword evidence="3" id="KW-0731">Sigma factor</keyword>
<gene>
    <name evidence="7" type="ORF">C8N40_105215</name>
</gene>
<dbReference type="AlphaFoldDB" id="A0A2T5YHZ7"/>
<evidence type="ECO:0000313" key="7">
    <source>
        <dbReference type="EMBL" id="PTX18923.1"/>
    </source>
</evidence>
<dbReference type="NCBIfam" id="TIGR02985">
    <property type="entry name" value="Sig70_bacteroi1"/>
    <property type="match status" value="1"/>
</dbReference>
<proteinExistence type="inferred from homology"/>
<keyword evidence="8" id="KW-1185">Reference proteome</keyword>
<accession>A0A2T5YHZ7</accession>
<dbReference type="Gene3D" id="1.10.1740.10">
    <property type="match status" value="1"/>
</dbReference>
<dbReference type="Pfam" id="PF08281">
    <property type="entry name" value="Sigma70_r4_2"/>
    <property type="match status" value="1"/>
</dbReference>
<dbReference type="GO" id="GO:0016987">
    <property type="term" value="F:sigma factor activity"/>
    <property type="evidence" value="ECO:0007669"/>
    <property type="project" value="UniProtKB-KW"/>
</dbReference>
<dbReference type="InterPro" id="IPR039425">
    <property type="entry name" value="RNA_pol_sigma-70-like"/>
</dbReference>
<evidence type="ECO:0000256" key="3">
    <source>
        <dbReference type="ARBA" id="ARBA00023082"/>
    </source>
</evidence>
<evidence type="ECO:0000259" key="6">
    <source>
        <dbReference type="Pfam" id="PF08281"/>
    </source>
</evidence>
<comment type="similarity">
    <text evidence="1">Belongs to the sigma-70 factor family. ECF subfamily.</text>
</comment>
<dbReference type="InterPro" id="IPR013325">
    <property type="entry name" value="RNA_pol_sigma_r2"/>
</dbReference>
<dbReference type="OrthoDB" id="764811at2"/>
<dbReference type="InterPro" id="IPR036388">
    <property type="entry name" value="WH-like_DNA-bd_sf"/>
</dbReference>
<dbReference type="Gene3D" id="1.10.10.10">
    <property type="entry name" value="Winged helix-like DNA-binding domain superfamily/Winged helix DNA-binding domain"/>
    <property type="match status" value="1"/>
</dbReference>
<feature type="domain" description="RNA polymerase sigma-70 region 2" evidence="5">
    <location>
        <begin position="26"/>
        <end position="90"/>
    </location>
</feature>
<dbReference type="InterPro" id="IPR013324">
    <property type="entry name" value="RNA_pol_sigma_r3/r4-like"/>
</dbReference>
<reference evidence="7 8" key="1">
    <citation type="submission" date="2018-04" db="EMBL/GenBank/DDBJ databases">
        <title>Genomic Encyclopedia of Archaeal and Bacterial Type Strains, Phase II (KMG-II): from individual species to whole genera.</title>
        <authorList>
            <person name="Goeker M."/>
        </authorList>
    </citation>
    <scope>NUCLEOTIDE SEQUENCE [LARGE SCALE GENOMIC DNA]</scope>
    <source>
        <strain evidence="7 8">DSM 100162</strain>
    </source>
</reference>
<dbReference type="SUPFAM" id="SSF88659">
    <property type="entry name" value="Sigma3 and sigma4 domains of RNA polymerase sigma factors"/>
    <property type="match status" value="1"/>
</dbReference>
<dbReference type="PANTHER" id="PTHR43133:SF46">
    <property type="entry name" value="RNA POLYMERASE SIGMA-70 FACTOR ECF SUBFAMILY"/>
    <property type="match status" value="1"/>
</dbReference>
<keyword evidence="2" id="KW-0805">Transcription regulation</keyword>
<dbReference type="RefSeq" id="WP_108211959.1">
    <property type="nucleotide sequence ID" value="NZ_QBKI01000005.1"/>
</dbReference>
<organism evidence="7 8">
    <name type="scientific">Pontibacter mucosus</name>
    <dbReference type="NCBI Taxonomy" id="1649266"/>
    <lineage>
        <taxon>Bacteria</taxon>
        <taxon>Pseudomonadati</taxon>
        <taxon>Bacteroidota</taxon>
        <taxon>Cytophagia</taxon>
        <taxon>Cytophagales</taxon>
        <taxon>Hymenobacteraceae</taxon>
        <taxon>Pontibacter</taxon>
    </lineage>
</organism>
<evidence type="ECO:0000256" key="2">
    <source>
        <dbReference type="ARBA" id="ARBA00023015"/>
    </source>
</evidence>